<dbReference type="SMART" id="SM00450">
    <property type="entry name" value="RHOD"/>
    <property type="match status" value="1"/>
</dbReference>
<comment type="function">
    <text evidence="1">Catalyzes oxygen-dependent 5-hydroxyuridine (ho5U) modification at position 34 in tRNAs.</text>
</comment>
<name>A0A2T0SRK4_9BACT</name>
<dbReference type="Proteomes" id="UP000238375">
    <property type="component" value="Unassembled WGS sequence"/>
</dbReference>
<gene>
    <name evidence="1" type="primary">trhO</name>
    <name evidence="3" type="ORF">CLV58_113159</name>
</gene>
<organism evidence="3 4">
    <name type="scientific">Spirosoma oryzae</name>
    <dbReference type="NCBI Taxonomy" id="1469603"/>
    <lineage>
        <taxon>Bacteria</taxon>
        <taxon>Pseudomonadati</taxon>
        <taxon>Bacteroidota</taxon>
        <taxon>Cytophagia</taxon>
        <taxon>Cytophagales</taxon>
        <taxon>Cytophagaceae</taxon>
        <taxon>Spirosoma</taxon>
    </lineage>
</organism>
<dbReference type="PANTHER" id="PTHR43268">
    <property type="entry name" value="THIOSULFATE SULFURTRANSFERASE/RHODANESE-LIKE DOMAIN-CONTAINING PROTEIN 2"/>
    <property type="match status" value="1"/>
</dbReference>
<dbReference type="PANTHER" id="PTHR43268:SF3">
    <property type="entry name" value="RHODANESE-LIKE DOMAIN-CONTAINING PROTEIN 7-RELATED"/>
    <property type="match status" value="1"/>
</dbReference>
<evidence type="ECO:0000256" key="1">
    <source>
        <dbReference type="HAMAP-Rule" id="MF_00469"/>
    </source>
</evidence>
<dbReference type="PROSITE" id="PS50206">
    <property type="entry name" value="RHODANESE_3"/>
    <property type="match status" value="1"/>
</dbReference>
<dbReference type="SUPFAM" id="SSF52821">
    <property type="entry name" value="Rhodanese/Cell cycle control phosphatase"/>
    <property type="match status" value="1"/>
</dbReference>
<keyword evidence="1" id="KW-0819">tRNA processing</keyword>
<evidence type="ECO:0000313" key="4">
    <source>
        <dbReference type="Proteomes" id="UP000238375"/>
    </source>
</evidence>
<dbReference type="InterPro" id="IPR001763">
    <property type="entry name" value="Rhodanese-like_dom"/>
</dbReference>
<comment type="similarity">
    <text evidence="1">Belongs to the TrhO family.</text>
</comment>
<dbReference type="Pfam" id="PF12368">
    <property type="entry name" value="Rhodanese_C"/>
    <property type="match status" value="1"/>
</dbReference>
<dbReference type="Gene3D" id="3.30.70.100">
    <property type="match status" value="1"/>
</dbReference>
<dbReference type="InterPro" id="IPR020936">
    <property type="entry name" value="TrhO"/>
</dbReference>
<sequence>MKPYRVLLYYIYTPIENPDQYRDEHHRLCLELNLLGRVIVAAEGLNGTVSGLAADCEKYMDVLHADPRFAGIDFKVDEGDTHAFQKLHVRTKAEIVHSDLPVDPRRQTGIHLEPAEFQRMKNDPDVVLVDMRSNYEHAVGKFGGAVTFDMENLRELPDHVHELDHLRDKKIITYCTGGIKCEKASAYLLAQGFENVYQLHGGIIKYGMEVGGEGFDGECYVFDNRLAVPVNQVNPTVISTCYRCGVPTARLINCASPACNNHVTLCDDCGHAHEGTCTDACKADPHRRPYDGTGYYGKQTQSYSPLQGYKSRQGQRVPFVNEPLHPIE</sequence>
<proteinExistence type="inferred from homology"/>
<evidence type="ECO:0000259" key="2">
    <source>
        <dbReference type="PROSITE" id="PS50206"/>
    </source>
</evidence>
<protein>
    <recommendedName>
        <fullName evidence="1">tRNA uridine(34) hydroxylase</fullName>
        <ecNumber evidence="1">1.14.-.-</ecNumber>
    </recommendedName>
    <alternativeName>
        <fullName evidence="1">tRNA hydroxylation protein O</fullName>
    </alternativeName>
</protein>
<dbReference type="Pfam" id="PF17773">
    <property type="entry name" value="UPF0176_N"/>
    <property type="match status" value="1"/>
</dbReference>
<dbReference type="OrthoDB" id="9778326at2"/>
<dbReference type="InterPro" id="IPR022111">
    <property type="entry name" value="Rhodanese_C"/>
</dbReference>
<dbReference type="GO" id="GO:0016705">
    <property type="term" value="F:oxidoreductase activity, acting on paired donors, with incorporation or reduction of molecular oxygen"/>
    <property type="evidence" value="ECO:0007669"/>
    <property type="project" value="UniProtKB-UniRule"/>
</dbReference>
<dbReference type="CDD" id="cd01518">
    <property type="entry name" value="RHOD_YceA"/>
    <property type="match status" value="1"/>
</dbReference>
<dbReference type="EMBL" id="PVTE01000013">
    <property type="protein sequence ID" value="PRY36028.1"/>
    <property type="molecule type" value="Genomic_DNA"/>
</dbReference>
<dbReference type="InterPro" id="IPR036873">
    <property type="entry name" value="Rhodanese-like_dom_sf"/>
</dbReference>
<dbReference type="NCBIfam" id="NF001135">
    <property type="entry name" value="PRK00142.1-3"/>
    <property type="match status" value="1"/>
</dbReference>
<comment type="catalytic activity">
    <reaction evidence="1">
        <text>uridine(34) in tRNA + AH2 + O2 = 5-hydroxyuridine(34) in tRNA + A + H2O</text>
        <dbReference type="Rhea" id="RHEA:64224"/>
        <dbReference type="Rhea" id="RHEA-COMP:11727"/>
        <dbReference type="Rhea" id="RHEA-COMP:13381"/>
        <dbReference type="ChEBI" id="CHEBI:13193"/>
        <dbReference type="ChEBI" id="CHEBI:15377"/>
        <dbReference type="ChEBI" id="CHEBI:15379"/>
        <dbReference type="ChEBI" id="CHEBI:17499"/>
        <dbReference type="ChEBI" id="CHEBI:65315"/>
        <dbReference type="ChEBI" id="CHEBI:136877"/>
    </reaction>
</comment>
<keyword evidence="4" id="KW-1185">Reference proteome</keyword>
<dbReference type="InterPro" id="IPR040503">
    <property type="entry name" value="TRHO_N"/>
</dbReference>
<feature type="domain" description="Rhodanese" evidence="2">
    <location>
        <begin position="122"/>
        <end position="215"/>
    </location>
</feature>
<dbReference type="Gene3D" id="3.40.250.10">
    <property type="entry name" value="Rhodanese-like domain"/>
    <property type="match status" value="1"/>
</dbReference>
<dbReference type="Pfam" id="PF00581">
    <property type="entry name" value="Rhodanese"/>
    <property type="match status" value="1"/>
</dbReference>
<dbReference type="RefSeq" id="WP_106138924.1">
    <property type="nucleotide sequence ID" value="NZ_PVTE01000013.1"/>
</dbReference>
<dbReference type="GO" id="GO:0006400">
    <property type="term" value="P:tRNA modification"/>
    <property type="evidence" value="ECO:0007669"/>
    <property type="project" value="UniProtKB-UniRule"/>
</dbReference>
<keyword evidence="1" id="KW-0560">Oxidoreductase</keyword>
<dbReference type="EC" id="1.14.-.-" evidence="1"/>
<accession>A0A2T0SRK4</accession>
<reference evidence="3 4" key="1">
    <citation type="submission" date="2018-03" db="EMBL/GenBank/DDBJ databases">
        <title>Genomic Encyclopedia of Archaeal and Bacterial Type Strains, Phase II (KMG-II): from individual species to whole genera.</title>
        <authorList>
            <person name="Goeker M."/>
        </authorList>
    </citation>
    <scope>NUCLEOTIDE SEQUENCE [LARGE SCALE GENOMIC DNA]</scope>
    <source>
        <strain evidence="3 4">DSM 28354</strain>
    </source>
</reference>
<evidence type="ECO:0000313" key="3">
    <source>
        <dbReference type="EMBL" id="PRY36028.1"/>
    </source>
</evidence>
<comment type="caution">
    <text evidence="3">The sequence shown here is derived from an EMBL/GenBank/DDBJ whole genome shotgun (WGS) entry which is preliminary data.</text>
</comment>
<dbReference type="HAMAP" id="MF_00469">
    <property type="entry name" value="TrhO"/>
    <property type="match status" value="1"/>
</dbReference>
<dbReference type="AlphaFoldDB" id="A0A2T0SRK4"/>